<protein>
    <submittedName>
        <fullName evidence="2">Uncharacterized protein</fullName>
    </submittedName>
</protein>
<feature type="signal peptide" evidence="1">
    <location>
        <begin position="1"/>
        <end position="17"/>
    </location>
</feature>
<evidence type="ECO:0000256" key="1">
    <source>
        <dbReference type="SAM" id="SignalP"/>
    </source>
</evidence>
<dbReference type="EMBL" id="GBXM01006007">
    <property type="protein sequence ID" value="JAI02571.1"/>
    <property type="molecule type" value="Transcribed_RNA"/>
</dbReference>
<name>A0A0E9XL61_ANGAN</name>
<proteinExistence type="predicted"/>
<keyword evidence="1" id="KW-0732">Signal</keyword>
<sequence>MLITLSYCLLLMQYKLDLAPSAQVADVGYFLICQNVS</sequence>
<evidence type="ECO:0000313" key="2">
    <source>
        <dbReference type="EMBL" id="JAI02571.1"/>
    </source>
</evidence>
<reference evidence="2" key="2">
    <citation type="journal article" date="2015" name="Fish Shellfish Immunol.">
        <title>Early steps in the European eel (Anguilla anguilla)-Vibrio vulnificus interaction in the gills: Role of the RtxA13 toxin.</title>
        <authorList>
            <person name="Callol A."/>
            <person name="Pajuelo D."/>
            <person name="Ebbesson L."/>
            <person name="Teles M."/>
            <person name="MacKenzie S."/>
            <person name="Amaro C."/>
        </authorList>
    </citation>
    <scope>NUCLEOTIDE SEQUENCE</scope>
</reference>
<feature type="chain" id="PRO_5005179556" evidence="1">
    <location>
        <begin position="18"/>
        <end position="37"/>
    </location>
</feature>
<dbReference type="AlphaFoldDB" id="A0A0E9XL61"/>
<reference evidence="2" key="1">
    <citation type="submission" date="2014-11" db="EMBL/GenBank/DDBJ databases">
        <authorList>
            <person name="Amaro Gonzalez C."/>
        </authorList>
    </citation>
    <scope>NUCLEOTIDE SEQUENCE</scope>
</reference>
<accession>A0A0E9XL61</accession>
<organism evidence="2">
    <name type="scientific">Anguilla anguilla</name>
    <name type="common">European freshwater eel</name>
    <name type="synonym">Muraena anguilla</name>
    <dbReference type="NCBI Taxonomy" id="7936"/>
    <lineage>
        <taxon>Eukaryota</taxon>
        <taxon>Metazoa</taxon>
        <taxon>Chordata</taxon>
        <taxon>Craniata</taxon>
        <taxon>Vertebrata</taxon>
        <taxon>Euteleostomi</taxon>
        <taxon>Actinopterygii</taxon>
        <taxon>Neopterygii</taxon>
        <taxon>Teleostei</taxon>
        <taxon>Anguilliformes</taxon>
        <taxon>Anguillidae</taxon>
        <taxon>Anguilla</taxon>
    </lineage>
</organism>